<dbReference type="PANTHER" id="PTHR33939:SF1">
    <property type="entry name" value="DUF4371 DOMAIN-CONTAINING PROTEIN"/>
    <property type="match status" value="1"/>
</dbReference>
<dbReference type="AlphaFoldDB" id="A0A6P7G8R9"/>
<organism evidence="2">
    <name type="scientific">Diabrotica virgifera virgifera</name>
    <name type="common">western corn rootworm</name>
    <dbReference type="NCBI Taxonomy" id="50390"/>
    <lineage>
        <taxon>Eukaryota</taxon>
        <taxon>Metazoa</taxon>
        <taxon>Ecdysozoa</taxon>
        <taxon>Arthropoda</taxon>
        <taxon>Hexapoda</taxon>
        <taxon>Insecta</taxon>
        <taxon>Pterygota</taxon>
        <taxon>Neoptera</taxon>
        <taxon>Endopterygota</taxon>
        <taxon>Coleoptera</taxon>
        <taxon>Polyphaga</taxon>
        <taxon>Cucujiformia</taxon>
        <taxon>Chrysomeloidea</taxon>
        <taxon>Chrysomelidae</taxon>
        <taxon>Galerucinae</taxon>
        <taxon>Diabroticina</taxon>
        <taxon>Diabroticites</taxon>
        <taxon>Diabrotica</taxon>
    </lineage>
</organism>
<feature type="compositionally biased region" description="Acidic residues" evidence="1">
    <location>
        <begin position="315"/>
        <end position="327"/>
    </location>
</feature>
<dbReference type="RefSeq" id="XP_028145504.1">
    <property type="nucleotide sequence ID" value="XM_028289703.1"/>
</dbReference>
<evidence type="ECO:0000313" key="2">
    <source>
        <dbReference type="RefSeq" id="XP_028145504.1"/>
    </source>
</evidence>
<protein>
    <submittedName>
        <fullName evidence="2">Uncharacterized protein LOC114339077</fullName>
    </submittedName>
</protein>
<reference evidence="2" key="1">
    <citation type="submission" date="2025-08" db="UniProtKB">
        <authorList>
            <consortium name="RefSeq"/>
        </authorList>
    </citation>
    <scope>IDENTIFICATION</scope>
    <source>
        <tissue evidence="2">Whole insect</tissue>
    </source>
</reference>
<accession>A0A6P7G8R9</accession>
<dbReference type="InterPro" id="IPR036397">
    <property type="entry name" value="RNaseH_sf"/>
</dbReference>
<sequence>MDFNRLNHRLNTKLKLPLISFEAKLTVTAEASRCLAKEGGSSGAASFLQQTISEAGDPVLPHIGRTKLWQVLTELNFWWEKSDQKSLLIDLEEIICWTRNYLRFIRKFRDKGRPIYYQEETWVNSDHSLTKMWSDKNISSSRQAFMEGWSTGISPPFGKDNRLIISHISSEKEFVKYGLLEFQSKSTKDYRDEMTTDVFEEYFEQMIEHIAPNSIIVLDNAPYHSQLLERLLTTAWKEQDILDWLRTKLVRCRRHVIEEEPKIMWDFDNIMDNLPSTSKMQRLPNKNKKLTEAELLKLLEEDSDECVLSGSEYNQSDEEESDIEDASNTDSSLLDENARQS</sequence>
<dbReference type="InParanoid" id="A0A6P7G8R9"/>
<feature type="non-terminal residue" evidence="2">
    <location>
        <position position="341"/>
    </location>
</feature>
<feature type="region of interest" description="Disordered" evidence="1">
    <location>
        <begin position="306"/>
        <end position="341"/>
    </location>
</feature>
<evidence type="ECO:0000256" key="1">
    <source>
        <dbReference type="SAM" id="MobiDB-lite"/>
    </source>
</evidence>
<gene>
    <name evidence="2" type="primary">LOC114339077</name>
</gene>
<dbReference type="PANTHER" id="PTHR33939">
    <property type="entry name" value="PROTEIN CBG22215"/>
    <property type="match status" value="1"/>
</dbReference>
<dbReference type="GO" id="GO:0003676">
    <property type="term" value="F:nucleic acid binding"/>
    <property type="evidence" value="ECO:0007669"/>
    <property type="project" value="InterPro"/>
</dbReference>
<name>A0A6P7G8R9_DIAVI</name>
<proteinExistence type="predicted"/>
<dbReference type="Gene3D" id="3.30.420.10">
    <property type="entry name" value="Ribonuclease H-like superfamily/Ribonuclease H"/>
    <property type="match status" value="1"/>
</dbReference>